<dbReference type="Proteomes" id="UP000593890">
    <property type="component" value="Chromosome"/>
</dbReference>
<evidence type="ECO:0000313" key="1">
    <source>
        <dbReference type="EMBL" id="BCI60061.1"/>
    </source>
</evidence>
<dbReference type="KEGG" id="sman:C12CBH8_07000"/>
<accession>A0A7I8CZX8</accession>
<evidence type="ECO:0000313" key="2">
    <source>
        <dbReference type="Proteomes" id="UP000593890"/>
    </source>
</evidence>
<gene>
    <name evidence="1" type="ORF">C12CBH8_07000</name>
</gene>
<dbReference type="EMBL" id="AP023321">
    <property type="protein sequence ID" value="BCI60061.1"/>
    <property type="molecule type" value="Genomic_DNA"/>
</dbReference>
<protein>
    <submittedName>
        <fullName evidence="1">Uncharacterized protein</fullName>
    </submittedName>
</protein>
<organism evidence="1 2">
    <name type="scientific">Solibaculum mannosilyticum</name>
    <dbReference type="NCBI Taxonomy" id="2780922"/>
    <lineage>
        <taxon>Bacteria</taxon>
        <taxon>Bacillati</taxon>
        <taxon>Bacillota</taxon>
        <taxon>Clostridia</taxon>
        <taxon>Eubacteriales</taxon>
        <taxon>Oscillospiraceae</taxon>
        <taxon>Solibaculum</taxon>
    </lineage>
</organism>
<name>A0A7I8CZX8_9FIRM</name>
<sequence>MLHSYQEASRMQIPFPKHVAKAIPGRELLLLLCGVNHWLEEEPSVYSVSQGKSLFILYRNVAFHIDDFWELFALSMANIDKTWSICALGTAQNQETVRLLSQEKDGSLSLIQQSLSGKSTSSLETLCFQVDCPDQETSDPLYSLLTSINWRVGLAALDWKDADFLRQQKLFIGPDPGGFYCYGGTESDGSFGDCLLSLNFMQKIALWNAFLKDGFEPIEFEWLAEEIAEDTLSNRMEWELALYQVMEQLHFRLINQEKAFELFDASGRRLYFGADGRKAAAWSLLKILFPLNYQ</sequence>
<keyword evidence="2" id="KW-1185">Reference proteome</keyword>
<dbReference type="AlphaFoldDB" id="A0A7I8CZX8"/>
<proteinExistence type="predicted"/>
<reference evidence="2" key="1">
    <citation type="submission" date="2020-07" db="EMBL/GenBank/DDBJ databases">
        <title>Complete genome sequencing of Clostridia bacterium strain 12CBH8.</title>
        <authorList>
            <person name="Sakamoto M."/>
            <person name="Murakami T."/>
            <person name="Mori H."/>
        </authorList>
    </citation>
    <scope>NUCLEOTIDE SEQUENCE [LARGE SCALE GENOMIC DNA]</scope>
    <source>
        <strain evidence="2">12CBH8</strain>
    </source>
</reference>